<reference evidence="3 4" key="1">
    <citation type="submission" date="2018-05" db="EMBL/GenBank/DDBJ databases">
        <title>Genomic Encyclopedia of Type Strains, Phase IV (KMG-V): Genome sequencing to study the core and pangenomes of soil and plant-associated prokaryotes.</title>
        <authorList>
            <person name="Whitman W."/>
        </authorList>
    </citation>
    <scope>NUCLEOTIDE SEQUENCE [LARGE SCALE GENOMIC DNA]</scope>
    <source>
        <strain evidence="3 4">SLV-132</strain>
    </source>
</reference>
<dbReference type="EMBL" id="QGGT01000001">
    <property type="protein sequence ID" value="PWK36293.1"/>
    <property type="molecule type" value="Genomic_DNA"/>
</dbReference>
<dbReference type="Gene3D" id="3.40.190.150">
    <property type="entry name" value="Bordetella uptake gene, domain 1"/>
    <property type="match status" value="1"/>
</dbReference>
<accession>A0A316EYJ6</accession>
<dbReference type="InterPro" id="IPR005064">
    <property type="entry name" value="BUG"/>
</dbReference>
<keyword evidence="4" id="KW-1185">Reference proteome</keyword>
<dbReference type="SUPFAM" id="SSF53850">
    <property type="entry name" value="Periplasmic binding protein-like II"/>
    <property type="match status" value="1"/>
</dbReference>
<organism evidence="3 4">
    <name type="scientific">Cupriavidus plantarum</name>
    <dbReference type="NCBI Taxonomy" id="942865"/>
    <lineage>
        <taxon>Bacteria</taxon>
        <taxon>Pseudomonadati</taxon>
        <taxon>Pseudomonadota</taxon>
        <taxon>Betaproteobacteria</taxon>
        <taxon>Burkholderiales</taxon>
        <taxon>Burkholderiaceae</taxon>
        <taxon>Cupriavidus</taxon>
    </lineage>
</organism>
<evidence type="ECO:0000256" key="1">
    <source>
        <dbReference type="ARBA" id="ARBA00006987"/>
    </source>
</evidence>
<name>A0A316EYJ6_9BURK</name>
<evidence type="ECO:0000313" key="4">
    <source>
        <dbReference type="Proteomes" id="UP000245754"/>
    </source>
</evidence>
<dbReference type="PIRSF" id="PIRSF017082">
    <property type="entry name" value="YflP"/>
    <property type="match status" value="1"/>
</dbReference>
<dbReference type="RefSeq" id="WP_258307831.1">
    <property type="nucleotide sequence ID" value="NZ_QGGT01000001.1"/>
</dbReference>
<dbReference type="Gene3D" id="3.40.190.10">
    <property type="entry name" value="Periplasmic binding protein-like II"/>
    <property type="match status" value="1"/>
</dbReference>
<sequence>MPAHPRRPQEGHHHRRHRRRTWLHACAALAVASMTAPAALAADAFPSKPITIIVPFSVGGSTDLVARLVATGMSARGTSALVDNRTGGGGVIGWGTVARAAPDGYMMLTTEMSYAIAATLLPKLPFDPHKAIRMVTVAAAMPHVLVVHPGVPAKTVQEFIALAKANPGKYYYGSGGNGTNTHMGGALFNSLAGVNLVHVPYRGAGAALQDLMGGQVQALITSLPTALPYIKSGKVRALMLANDTRSPVLPDVPAAPEVGLPKMVMKFWVGFSVPAGTPQPVIDKLNREMVDAVNTPEVRKSLQEQGLDAVGSTPAEATKLLNDEIQRWGAVIKAANIKPD</sequence>
<dbReference type="Pfam" id="PF03401">
    <property type="entry name" value="TctC"/>
    <property type="match status" value="1"/>
</dbReference>
<comment type="caution">
    <text evidence="3">The sequence shown here is derived from an EMBL/GenBank/DDBJ whole genome shotgun (WGS) entry which is preliminary data.</text>
</comment>
<proteinExistence type="inferred from homology"/>
<dbReference type="AlphaFoldDB" id="A0A316EYJ6"/>
<feature type="signal peptide" evidence="2">
    <location>
        <begin position="1"/>
        <end position="41"/>
    </location>
</feature>
<dbReference type="PANTHER" id="PTHR42928:SF5">
    <property type="entry name" value="BLR1237 PROTEIN"/>
    <property type="match status" value="1"/>
</dbReference>
<evidence type="ECO:0000313" key="3">
    <source>
        <dbReference type="EMBL" id="PWK36293.1"/>
    </source>
</evidence>
<keyword evidence="2" id="KW-0732">Signal</keyword>
<dbReference type="PROSITE" id="PS51318">
    <property type="entry name" value="TAT"/>
    <property type="match status" value="1"/>
</dbReference>
<dbReference type="Proteomes" id="UP000245754">
    <property type="component" value="Unassembled WGS sequence"/>
</dbReference>
<dbReference type="PANTHER" id="PTHR42928">
    <property type="entry name" value="TRICARBOXYLATE-BINDING PROTEIN"/>
    <property type="match status" value="1"/>
</dbReference>
<gene>
    <name evidence="3" type="ORF">C7419_101147</name>
</gene>
<dbReference type="InterPro" id="IPR006311">
    <property type="entry name" value="TAT_signal"/>
</dbReference>
<dbReference type="InterPro" id="IPR042100">
    <property type="entry name" value="Bug_dom1"/>
</dbReference>
<comment type="similarity">
    <text evidence="1">Belongs to the UPF0065 (bug) family.</text>
</comment>
<protein>
    <submittedName>
        <fullName evidence="3">Tripartite-type tricarboxylate transporter receptor subunit TctC</fullName>
    </submittedName>
</protein>
<keyword evidence="3" id="KW-0675">Receptor</keyword>
<dbReference type="CDD" id="cd13578">
    <property type="entry name" value="PBP2_Bug27"/>
    <property type="match status" value="1"/>
</dbReference>
<evidence type="ECO:0000256" key="2">
    <source>
        <dbReference type="SAM" id="SignalP"/>
    </source>
</evidence>
<feature type="chain" id="PRO_5016392323" evidence="2">
    <location>
        <begin position="42"/>
        <end position="340"/>
    </location>
</feature>